<dbReference type="STRING" id="33038.GCA_900067245_01173"/>
<evidence type="ECO:0000256" key="1">
    <source>
        <dbReference type="SAM" id="Phobius"/>
    </source>
</evidence>
<dbReference type="Proteomes" id="UP000285610">
    <property type="component" value="Unassembled WGS sequence"/>
</dbReference>
<organism evidence="2 4">
    <name type="scientific">Mediterraneibacter gnavus</name>
    <name type="common">Ruminococcus gnavus</name>
    <dbReference type="NCBI Taxonomy" id="33038"/>
    <lineage>
        <taxon>Bacteria</taxon>
        <taxon>Bacillati</taxon>
        <taxon>Bacillota</taxon>
        <taxon>Clostridia</taxon>
        <taxon>Lachnospirales</taxon>
        <taxon>Lachnospiraceae</taxon>
        <taxon>Mediterraneibacter</taxon>
    </lineage>
</organism>
<dbReference type="RefSeq" id="WP_101885085.1">
    <property type="nucleotide sequence ID" value="NZ_OZ186716.1"/>
</dbReference>
<feature type="transmembrane region" description="Helical" evidence="1">
    <location>
        <begin position="56"/>
        <end position="75"/>
    </location>
</feature>
<keyword evidence="1" id="KW-0812">Transmembrane</keyword>
<accession>A0A2N5NPM2</accession>
<proteinExistence type="predicted"/>
<comment type="caution">
    <text evidence="2">The sequence shown here is derived from an EMBL/GenBank/DDBJ whole genome shotgun (WGS) entry which is preliminary data.</text>
</comment>
<dbReference type="EMBL" id="QSSX01000118">
    <property type="protein sequence ID" value="RGM14247.1"/>
    <property type="molecule type" value="Genomic_DNA"/>
</dbReference>
<keyword evidence="1" id="KW-1133">Transmembrane helix</keyword>
<reference evidence="4 5" key="1">
    <citation type="submission" date="2018-08" db="EMBL/GenBank/DDBJ databases">
        <title>A genome reference for cultivated species of the human gut microbiota.</title>
        <authorList>
            <person name="Zou Y."/>
            <person name="Xue W."/>
            <person name="Luo G."/>
        </authorList>
    </citation>
    <scope>NUCLEOTIDE SEQUENCE [LARGE SCALE GENOMIC DNA]</scope>
    <source>
        <strain evidence="3 5">AF33-12</strain>
        <strain evidence="2 4">TF01-20-2</strain>
    </source>
</reference>
<name>A0A2N5NPM2_MEDGN</name>
<dbReference type="AlphaFoldDB" id="A0A2N5NPM2"/>
<gene>
    <name evidence="3" type="ORF">DWZ50_06470</name>
    <name evidence="2" type="ORF">DXC31_18425</name>
</gene>
<evidence type="ECO:0000313" key="2">
    <source>
        <dbReference type="EMBL" id="RGM14247.1"/>
    </source>
</evidence>
<keyword evidence="1" id="KW-0472">Membrane</keyword>
<dbReference type="EMBL" id="QRQE01000012">
    <property type="protein sequence ID" value="RHM78139.1"/>
    <property type="molecule type" value="Genomic_DNA"/>
</dbReference>
<evidence type="ECO:0000313" key="4">
    <source>
        <dbReference type="Proteomes" id="UP000260808"/>
    </source>
</evidence>
<sequence>MKNKNPYWFAVLLNLVTCIAVIWWSIWDMSFGLSILYIAEKHTMAMLDIGISSLGLMWGGWKGIKVVLFIIDLYTGPEKDRMRIREMKKIGLWREETTRDVTKYSECNWVYGKIILKPIRNAKAMKFQIVASGKELAKFADQKIVTFYYFRRSRIIERIAFDEKPEEKK</sequence>
<feature type="transmembrane region" description="Helical" evidence="1">
    <location>
        <begin position="7"/>
        <end position="27"/>
    </location>
</feature>
<protein>
    <submittedName>
        <fullName evidence="2">Uncharacterized protein</fullName>
    </submittedName>
</protein>
<evidence type="ECO:0000313" key="3">
    <source>
        <dbReference type="EMBL" id="RHM78139.1"/>
    </source>
</evidence>
<evidence type="ECO:0000313" key="5">
    <source>
        <dbReference type="Proteomes" id="UP000285610"/>
    </source>
</evidence>
<dbReference type="Proteomes" id="UP000260808">
    <property type="component" value="Unassembled WGS sequence"/>
</dbReference>